<dbReference type="InterPro" id="IPR004143">
    <property type="entry name" value="BPL_LPL_catalytic"/>
</dbReference>
<dbReference type="EMBL" id="GG693852">
    <property type="protein sequence ID" value="EES53962.1"/>
    <property type="molecule type" value="Genomic_DNA"/>
</dbReference>
<dbReference type="Pfam" id="PF03099">
    <property type="entry name" value="BPL_LplA_LipB"/>
    <property type="match status" value="1"/>
</dbReference>
<reference evidence="2 3" key="1">
    <citation type="journal article" date="2009" name="Appl. Environ. Microbiol.">
        <title>Community genomic and proteomic analyses of chemoautotrophic iron-oxidizing "Leptospirillum rubarum" (Group II) and "Leptospirillum ferrodiazotrophum" (Group III) bacteria in acid mine drainage biofilms.</title>
        <authorList>
            <person name="Goltsman D.S."/>
            <person name="Denef V.J."/>
            <person name="Singer S.W."/>
            <person name="VerBerkmoes N.C."/>
            <person name="Lefsrud M."/>
            <person name="Mueller R.S."/>
            <person name="Dick G.J."/>
            <person name="Sun C.L."/>
            <person name="Wheeler K.E."/>
            <person name="Zemla A."/>
            <person name="Baker B.J."/>
            <person name="Hauser L."/>
            <person name="Land M."/>
            <person name="Shah M.B."/>
            <person name="Thelen M.P."/>
            <person name="Hettich R.L."/>
            <person name="Banfield J.F."/>
        </authorList>
    </citation>
    <scope>NUCLEOTIDE SEQUENCE [LARGE SCALE GENOMIC DNA]</scope>
</reference>
<feature type="domain" description="BPL/LPL catalytic" evidence="1">
    <location>
        <begin position="27"/>
        <end position="158"/>
    </location>
</feature>
<gene>
    <name evidence="2" type="ORF">UBAL3_44810099</name>
</gene>
<evidence type="ECO:0000313" key="3">
    <source>
        <dbReference type="Proteomes" id="UP000009374"/>
    </source>
</evidence>
<dbReference type="PANTHER" id="PTHR12835">
    <property type="entry name" value="BIOTIN PROTEIN LIGASE"/>
    <property type="match status" value="1"/>
</dbReference>
<organism evidence="2 3">
    <name type="scientific">Leptospirillum ferrodiazotrophum</name>
    <dbReference type="NCBI Taxonomy" id="412449"/>
    <lineage>
        <taxon>Bacteria</taxon>
        <taxon>Pseudomonadati</taxon>
        <taxon>Nitrospirota</taxon>
        <taxon>Nitrospiria</taxon>
        <taxon>Nitrospirales</taxon>
        <taxon>Nitrospiraceae</taxon>
        <taxon>Leptospirillum</taxon>
    </lineage>
</organism>
<proteinExistence type="predicted"/>
<dbReference type="SUPFAM" id="SSF55681">
    <property type="entry name" value="Class II aaRS and biotin synthetases"/>
    <property type="match status" value="1"/>
</dbReference>
<keyword evidence="3" id="KW-1185">Reference proteome</keyword>
<keyword evidence="2" id="KW-0436">Ligase</keyword>
<protein>
    <submittedName>
        <fullName evidence="2">Biotin--acetyl-CoA-carboxylase ligase</fullName>
    </submittedName>
</protein>
<dbReference type="Proteomes" id="UP000009374">
    <property type="component" value="Unassembled WGS sequence"/>
</dbReference>
<dbReference type="InterPro" id="IPR045864">
    <property type="entry name" value="aa-tRNA-synth_II/BPL/LPL"/>
</dbReference>
<evidence type="ECO:0000313" key="2">
    <source>
        <dbReference type="EMBL" id="EES53962.1"/>
    </source>
</evidence>
<sequence>MENRLAWESLRLRRIHRDPPGFFARELPSTNDALKSLVLASEPEPLTSLLCGRQTRGRGRPGHVWSSVRGDLAMSLWIPKKPPGNDLPLSLYVAGACLLALSEVPGIRWKYPNDLCREFPKAGDPESEPSVGKLGGILVEPLRQEGILRGHVAGIGINLAGNRPRLSLAAEALPVASVAPTSLTPLSLSRRIVMALRSLLAGGDDPLRACLERHLLWRGRWVVYTEEGEEGGSPRSRLGRVAGLSTEGWLKVEDPEGRLHLLPPHVRTLRLFEKTGGGDG</sequence>
<dbReference type="Gene3D" id="3.30.930.10">
    <property type="entry name" value="Bira Bifunctional Protein, Domain 2"/>
    <property type="match status" value="1"/>
</dbReference>
<dbReference type="GO" id="GO:0004077">
    <property type="term" value="F:biotin--[biotin carboxyl-carrier protein] ligase activity"/>
    <property type="evidence" value="ECO:0007669"/>
    <property type="project" value="TreeGrafter"/>
</dbReference>
<evidence type="ECO:0000259" key="1">
    <source>
        <dbReference type="Pfam" id="PF03099"/>
    </source>
</evidence>
<dbReference type="PANTHER" id="PTHR12835:SF5">
    <property type="entry name" value="BIOTIN--PROTEIN LIGASE"/>
    <property type="match status" value="1"/>
</dbReference>
<dbReference type="AlphaFoldDB" id="C6HU34"/>
<name>C6HU34_9BACT</name>
<dbReference type="GO" id="GO:0005737">
    <property type="term" value="C:cytoplasm"/>
    <property type="evidence" value="ECO:0007669"/>
    <property type="project" value="TreeGrafter"/>
</dbReference>
<accession>C6HU34</accession>